<evidence type="ECO:0000256" key="1">
    <source>
        <dbReference type="SAM" id="MobiDB-lite"/>
    </source>
</evidence>
<feature type="compositionally biased region" description="Low complexity" evidence="1">
    <location>
        <begin position="2375"/>
        <end position="2390"/>
    </location>
</feature>
<evidence type="ECO:0008006" key="4">
    <source>
        <dbReference type="Google" id="ProtNLM"/>
    </source>
</evidence>
<evidence type="ECO:0000313" key="3">
    <source>
        <dbReference type="Proteomes" id="UP001642409"/>
    </source>
</evidence>
<protein>
    <recommendedName>
        <fullName evidence="4">Dynein heavy chain</fullName>
    </recommendedName>
</protein>
<organism evidence="2 3">
    <name type="scientific">Hexamita inflata</name>
    <dbReference type="NCBI Taxonomy" id="28002"/>
    <lineage>
        <taxon>Eukaryota</taxon>
        <taxon>Metamonada</taxon>
        <taxon>Diplomonadida</taxon>
        <taxon>Hexamitidae</taxon>
        <taxon>Hexamitinae</taxon>
        <taxon>Hexamita</taxon>
    </lineage>
</organism>
<proteinExistence type="predicted"/>
<dbReference type="Proteomes" id="UP001642409">
    <property type="component" value="Unassembled WGS sequence"/>
</dbReference>
<feature type="region of interest" description="Disordered" evidence="1">
    <location>
        <begin position="1"/>
        <end position="26"/>
    </location>
</feature>
<accession>A0ABP1HJT3</accession>
<feature type="compositionally biased region" description="Low complexity" evidence="1">
    <location>
        <begin position="1"/>
        <end position="12"/>
    </location>
</feature>
<name>A0ABP1HJT3_9EUKA</name>
<feature type="region of interest" description="Disordered" evidence="1">
    <location>
        <begin position="2367"/>
        <end position="2390"/>
    </location>
</feature>
<sequence length="4058" mass="469981">MPPKVKQLPQVLQKKKDDQSQPDNRYQNVPLYPVFSAFSMDKIPDATLPAMMKMDSCNYAQVGLVEADMLQRRALIKYYDLYNEVIEYVPLNLIKLQSSKNYGDSSPILGQPYYIDDLFFKTPQKYSSNSIAQSYMIELKRFTIQQTQQNNVVLQQNSHQNFKQYCSECLVSAKNNLMFNERVQKLQKLLETKFKTQKLYSNDFLNDLPNLKHKLSQINLRSYQELKAMEQIIISQIYTKMIEYITSSVKAQVNTPDQLYNFQSSQQTENELIVVNYSLKDQKIIWDDINEENFKHSLLKISEIKLPQLVEPKTSKFERMEWNRDIAKAQQTDFNEQELNGSIIDFSIIFSNINLIQSINTVNKVLKIVSNMINVVKVENNQELSVLKENIIQLSHSTQIIQSIPQNITVGFVTINFLELKKQLEQNVKECQRLVKVNINRVISEKIEKQYHEISKKQNLFVQIPNSPSELIELQQIIQQLKPYILQCYNQAESLLQIYIDYGYLCSEEISPSIYDYLSIILELNSKKSFTNNQFSHQQRVFTKMLLEFTDYVQFYCQQIELIATDILKYKPDQTLDEIHFKRNYRWLHLGIVYEPLTNYFDFNQELLPNFIKSVEETIGFSLELENNQYKKQQSVLFNFQRFLQETMYVCGALASMYDIIMSWAKTLNVECFITINPHNLLSIIQPICSVSLTSQIVSEQYNNIIDMYVKDAHVNNIVKSIEQILQSIKQIRQKEQYSQWTTYSDNIEKQIINLYPQCIYIQYLQDPCMNSYHYMKMSQITAKQINSDLCIKCKDLIEIDEQRFEYMFSQCCEVHENALYNLKYLTFSQQIFDFLQKIETIYIHYEIDSRIDYQFYQNIDYVGVKNDAQITKILNQYLLELSQFLQLGLNQSTQKYIREVEQQLLQIQQFIITTARCRNVITKVCDKLNDYQSTTNYEQIHSLIKQSIYLMQKIGGNKFAINQLQLNPQVLKELSIILDDLDLVIQNTIIQINYQNIVIGSHSPDITTQYLENNQNYITKLTSGEQQLIVDQPISQFKLSTYLSDQFQIAMNLIKEQKFNEYLQCQDYQIICQTLPFIEYTQLSQLVPFLKNPSEQLLNKGKQFITAVANRLNEHLLDKDIVTTSNQKQYSKTQLQVQQIVGTNITWLGKIQNDELLPFPSEYYNIIEQLSSALSLKIPAFLLAGRIRHYDRPEFTQILNYLGRLRNQQYTIYIINQCDSFEKIENDITHYLIQNFIVFIGGLEYIPLELQVRILYVSSCLQQNNGQFINRNSEGGIIFLTPLLAITSKDVQITPDAEKIVSLFQSRKEVILTSNMSLAFSKLTNLYEELSELSGFISCLNFKYPNIRPVNMPLILARTLSQDKIAIINSIYSFLAHQTSKEIAESIKEIIASQFNVDIKLLSDDIQQFKKPKQHEIFSEQGNFYFELLQFFIRSKITAIVGQSQQLSQVIASYLAKVNNWQIIWIMSQKDFEHQLSEILKDPANTLIVYNFQYINEKTAQSLYKQIIEFSMLNQPIEICGKFYNLQQTKQLVLMNEFETDDVIKTPLNLIKQRININANYLNRSYVISNFMLNKFSLESSSQNNIKIQTIKDCRQYGQQIAHFQTPEEINQQDNQIKIKQRACKLFSDLLQNWLNKLYESSQLQLDIRGWKILRTSLALYLFVVGVFKTYPAEPQHTNFIQDQQEQINDESIHVGKYQCADLFSDENFMYLGFDTNNAFIDNIDENSLTTSLTLAAFCAVYNSFNVFMTNYYNQGDQHAKIFKQLQQHVVANTEIENISQKAIDVINQIKTAPSQYYYLTIQNGQQIVQDYQANDEEDSYDNIDQQQQSQSNLSDIKAVWIMFEFGTGLLATPPISRFMQQDSNYLLPKYLNPQQSIQVIYITGLVLSQVPFILHGDDQCGKTTILNASIALLYGLIFKESHIFTANVDYNVPIQHAVQQLYLNYNGNLVSSSQLIKIIHYQVVTNSVVPCMNFGQINYFIGQNLLVYQPSFYPIMQINSFRNSKYFGVSQLQGICVVSEAAIIPPPLMQSQIVIVKIQNLSDQNIIRLLQHADQNLELSSIQEFTEGYMLVRNIIPCSIYQILNQMWKYRMSLTRDDTINYFSISSFFNALRAIPQISVGILSKVMDEIKAAITVGILKKELFWGGLDLSFMQGISSTDLQLFEKLKYQQFTQWELQTLNICREQSMDQFTDAEEESDDIFAQINTKTDKEDLNEEDQQLIQQQPTHKLEILNAQVKFKRSLILKSDVKTIDQSIFELYTNFYKQYCCDMDPTLCNRMLQMHLEIQSELEKNSQRLHNYLNYLCKNNQIKAKEIEDQFRLPIFTFYSFQMPAGQYNDQIQLLATLGNYQLSNLKLFTQVNQKRLDSENSHGSETSDFSQSSASQSSSNASQRSAFSSSLASSHGFGDVQYSHQIHARRQRRTLIDIQTLLQQVSKENKAKQFKKSSKYKYEEQLTMALVECISKNGEIRAVGYAIRAAFCQSLGISPIVGLQNLALQIPLQTSYGGQTVASTPTINEIINLVKNVVEKNETLDTNIDDINLMQLMQYNIIQEPIDVLVVVPISQLFQITDNLTLMTIIQASITGSSILQLFSEAELKIISALVSYNFGIESVLTAQQIMAIASRSFAIAIISDISTVSWLRIPYTPVARHSIIEQRVNAFIAGQLDNLIFWPLFKMSKVPLLSLKKLNIPTFILENQQQKQGYIQQYCKALLAVYSFCEGNCQPDHLSPSLNAFAHLALRIINKRIRQSVHFLNSIEPIIETIKSIDTYQNSHEYSSSQRDVVLNIKQTLQQTKESIKWDYIRNVEYIKNAIVDGVMIAARVVYYPFIKQDYKSETLFEIGLSEMLRIEKITNFSINDHSNNNNIDNLNDIISGNTKQQTKSGFEFISNVKLNNTGLQSHIYGLLLEQLEPQWNFVSLFEQGHLQTNYLSEVLGIIICKLFNIKFPFIQWDISRQCVISAENYIQQTDSQNIQISYLNCCLNHEEFCHQFEIAIQSKNPILFENFASPSSSPDTIVMLQKISLMCTSKISRKNQILQFGCFKIKIPMALHKYRFYYSLQEGIQYEELIKLGIANQKLNDTTIILRPQFKVFNVLQNLLLELGKQQYQHVFKDIINHLTEEMLKYSIDIKNYAINLLAQQRQIKQNQYKQLVTLSDLLIKNNMMKPSQINIEDTESILTLGNNISTQTATRQKIMESIEQQSQIQKVAKTIAQGITSVFLACAQLTKVLPQLSAVFTDYFSSDFMSYIKMKNAQTQSQNIQADIILNLLPYLLNKISTMIPQTYENPLHMLCYCYYNIAFGIGKLSDVELLKNAFKLTYEQQQKSIDQQLELFAPTLNKRYNINISQLSPPIFKMNKQLALAWNLFCQNNQYHERMDEWFSFFQENHALFAELSLSESAFDTILGNYVFKLLQNGNKQGVEQLFPQQILKQLKQKPISLPFSIQQPNFETLWSGMILSIIVQPNKVLQTVSRFSELIPISPLNLIEARKQMEYQIYQQFLEKFQIPPQLLNDVPSKIETVGKKAVLNSKTVIFYFDEGLAMAQVVKLVHTLCGLTIAPVILTLNPTQQQLSENSVIVDSSYDICLCIEQLTKLYLNGFKPNHILWLLVPLQWKNFIGTENIDSKSQRIDSQLTKFAILSKPEILYIQRPQTIQSSITHYSMIGTGMLLDNGLSIQILSPDASHIFFTNIMDASIQQSKNSEKVNDQDFLIKTNQLIQLVKQNKVLNVSKYIPVEIFKQVHEDSLTNNPKLIPVNDILQEALSGAPMLSVPVVIEMWNKITQLSTDIVEPNNQQIQFQQQSNAYIIRDFIQFISLNDIKYIMQQQDIIGNEQYEDQSDYSIIPIQLQKILNNSLVILSNNINIHLFSKQNKQEIIEMQNVMIAGQSIPTITLRGAIYDKVLGNMLYFVKVVSSQILQVQTNHLKIICTIDYPQYQAYVDKNDNIRYNSQISDKAVHLQVTDYRLKNCAYSNQNKYICDYSQEQKYGYSQQYNFFVTVAIIEDTVYEKSSNLQGDALVGIPVMCGGYIQQPLLYIRDKSGMDPKEWKSKGARVEIGYF</sequence>
<gene>
    <name evidence="2" type="ORF">HINF_LOCUS13391</name>
</gene>
<evidence type="ECO:0000313" key="2">
    <source>
        <dbReference type="EMBL" id="CAL5994110.1"/>
    </source>
</evidence>
<dbReference type="EMBL" id="CAXDID020000031">
    <property type="protein sequence ID" value="CAL5994110.1"/>
    <property type="molecule type" value="Genomic_DNA"/>
</dbReference>
<reference evidence="2 3" key="1">
    <citation type="submission" date="2024-07" db="EMBL/GenBank/DDBJ databases">
        <authorList>
            <person name="Akdeniz Z."/>
        </authorList>
    </citation>
    <scope>NUCLEOTIDE SEQUENCE [LARGE SCALE GENOMIC DNA]</scope>
</reference>
<keyword evidence="3" id="KW-1185">Reference proteome</keyword>
<comment type="caution">
    <text evidence="2">The sequence shown here is derived from an EMBL/GenBank/DDBJ whole genome shotgun (WGS) entry which is preliminary data.</text>
</comment>